<dbReference type="SMART" id="SM00256">
    <property type="entry name" value="FBOX"/>
    <property type="match status" value="1"/>
</dbReference>
<keyword evidence="5" id="KW-1185">Reference proteome</keyword>
<dbReference type="Pfam" id="PF12937">
    <property type="entry name" value="F-box-like"/>
    <property type="match status" value="1"/>
</dbReference>
<reference evidence="2 4" key="1">
    <citation type="submission" date="2015-10" db="EMBL/GenBank/DDBJ databases">
        <title>The cercosporin biosynthetic gene cluster was horizontally transferred to several fungal lineages and shown to be expanded in Cercospora beticola based on microsynteny with recipient genomes.</title>
        <authorList>
            <person name="De Jonge R."/>
            <person name="Ebert M.K."/>
            <person name="Suttle J.C."/>
            <person name="Jurick Ii W.M."/>
            <person name="Secor G.A."/>
            <person name="Thomma B.P."/>
            <person name="Van De Peer Y."/>
            <person name="Bolton M.D."/>
        </authorList>
    </citation>
    <scope>NUCLEOTIDE SEQUENCE [LARGE SCALE GENOMIC DNA]</scope>
    <source>
        <strain evidence="2 4">09-40</strain>
    </source>
</reference>
<dbReference type="EMBL" id="LKMD01000105">
    <property type="protein sequence ID" value="PIA93388.1"/>
    <property type="molecule type" value="Genomic_DNA"/>
</dbReference>
<dbReference type="PROSITE" id="PS50181">
    <property type="entry name" value="FBOX"/>
    <property type="match status" value="1"/>
</dbReference>
<dbReference type="CDD" id="cd09917">
    <property type="entry name" value="F-box_SF"/>
    <property type="match status" value="1"/>
</dbReference>
<dbReference type="AlphaFoldDB" id="A0A2G5HLJ8"/>
<dbReference type="Proteomes" id="UP000230605">
    <property type="component" value="Chromosome 4"/>
</dbReference>
<evidence type="ECO:0000313" key="3">
    <source>
        <dbReference type="EMBL" id="WPB02307.1"/>
    </source>
</evidence>
<evidence type="ECO:0000313" key="2">
    <source>
        <dbReference type="EMBL" id="PIA93388.1"/>
    </source>
</evidence>
<feature type="domain" description="F-box" evidence="1">
    <location>
        <begin position="49"/>
        <end position="99"/>
    </location>
</feature>
<dbReference type="EMBL" id="CP134187">
    <property type="protein sequence ID" value="WPB02307.1"/>
    <property type="molecule type" value="Genomic_DNA"/>
</dbReference>
<protein>
    <recommendedName>
        <fullName evidence="1">F-box domain-containing protein</fullName>
    </recommendedName>
</protein>
<dbReference type="Proteomes" id="UP001302367">
    <property type="component" value="Chromosome 4"/>
</dbReference>
<dbReference type="Gene3D" id="1.20.1280.50">
    <property type="match status" value="1"/>
</dbReference>
<dbReference type="OrthoDB" id="3633834at2759"/>
<evidence type="ECO:0000313" key="4">
    <source>
        <dbReference type="Proteomes" id="UP000230605"/>
    </source>
</evidence>
<dbReference type="InterPro" id="IPR001810">
    <property type="entry name" value="F-box_dom"/>
</dbReference>
<dbReference type="InterPro" id="IPR036047">
    <property type="entry name" value="F-box-like_dom_sf"/>
</dbReference>
<proteinExistence type="predicted"/>
<reference evidence="3 5" key="2">
    <citation type="submission" date="2023-09" db="EMBL/GenBank/DDBJ databases">
        <title>Complete-Gapless Cercospora beticola genome.</title>
        <authorList>
            <person name="Wyatt N.A."/>
            <person name="Spanner R.E."/>
            <person name="Bolton M.D."/>
        </authorList>
    </citation>
    <scope>NUCLEOTIDE SEQUENCE [LARGE SCALE GENOMIC DNA]</scope>
    <source>
        <strain evidence="3">Cb09-40</strain>
    </source>
</reference>
<evidence type="ECO:0000259" key="1">
    <source>
        <dbReference type="PROSITE" id="PS50181"/>
    </source>
</evidence>
<dbReference type="SUPFAM" id="SSF81383">
    <property type="entry name" value="F-box domain"/>
    <property type="match status" value="1"/>
</dbReference>
<accession>A0A2G5HLJ8</accession>
<organism evidence="2 4">
    <name type="scientific">Cercospora beticola</name>
    <name type="common">Sugarbeet leaf spot fungus</name>
    <dbReference type="NCBI Taxonomy" id="122368"/>
    <lineage>
        <taxon>Eukaryota</taxon>
        <taxon>Fungi</taxon>
        <taxon>Dikarya</taxon>
        <taxon>Ascomycota</taxon>
        <taxon>Pezizomycotina</taxon>
        <taxon>Dothideomycetes</taxon>
        <taxon>Dothideomycetidae</taxon>
        <taxon>Mycosphaerellales</taxon>
        <taxon>Mycosphaerellaceae</taxon>
        <taxon>Cercospora</taxon>
    </lineage>
</organism>
<gene>
    <name evidence="2" type="ORF">CB0940_05019</name>
    <name evidence="3" type="ORF">RHO25_006941</name>
</gene>
<sequence>MEFIPRNLWDLLPFSGNLEQEADPLICQSCGDTSHTEEEHAAFPKAGAITTIEPLPAELKLDILSRLGPRDIMRCRDVSTNFRELVNAPENDRALLRKVQERENSLVDAHYFAGTPEEPSMPAFVFAYLARRGLWKALSHTRINIDVAVTQWASNHSPAVRRMERLLKERRTNDQIVITQNSYLPMIEWLDNVANALVQAYMDTHCPTLTIGPHNRVLKDQYGHEYPTAFREVDTVQQFLEVVDTPIWFVSDTDAELKRWGLKIDRDELRQYYLDIKARKEPKLPPRSSNINKSDSSGLLRIPLSGDACLETPKLHVTRIEHWQQDPEIMAGLPNGFLFEKDGWFRHEELEKALGVTLPELGPDGAYCIRTTWAVDTLRKAKKGKALSKWARSALLDELWLF</sequence>
<evidence type="ECO:0000313" key="5">
    <source>
        <dbReference type="Proteomes" id="UP001302367"/>
    </source>
</evidence>
<name>A0A2G5HLJ8_CERBT</name>